<proteinExistence type="predicted"/>
<name>X1EPI6_9ZZZZ</name>
<organism evidence="1">
    <name type="scientific">marine sediment metagenome</name>
    <dbReference type="NCBI Taxonomy" id="412755"/>
    <lineage>
        <taxon>unclassified sequences</taxon>
        <taxon>metagenomes</taxon>
        <taxon>ecological metagenomes</taxon>
    </lineage>
</organism>
<comment type="caution">
    <text evidence="1">The sequence shown here is derived from an EMBL/GenBank/DDBJ whole genome shotgun (WGS) entry which is preliminary data.</text>
</comment>
<protein>
    <submittedName>
        <fullName evidence="1">Uncharacterized protein</fullName>
    </submittedName>
</protein>
<evidence type="ECO:0000313" key="1">
    <source>
        <dbReference type="EMBL" id="GAH19009.1"/>
    </source>
</evidence>
<accession>X1EPI6</accession>
<feature type="non-terminal residue" evidence="1">
    <location>
        <position position="1"/>
    </location>
</feature>
<reference evidence="1" key="1">
    <citation type="journal article" date="2014" name="Front. Microbiol.">
        <title>High frequency of phylogenetically diverse reductive dehalogenase-homologous genes in deep subseafloor sedimentary metagenomes.</title>
        <authorList>
            <person name="Kawai M."/>
            <person name="Futagami T."/>
            <person name="Toyoda A."/>
            <person name="Takaki Y."/>
            <person name="Nishi S."/>
            <person name="Hori S."/>
            <person name="Arai W."/>
            <person name="Tsubouchi T."/>
            <person name="Morono Y."/>
            <person name="Uchiyama I."/>
            <person name="Ito T."/>
            <person name="Fujiyama A."/>
            <person name="Inagaki F."/>
            <person name="Takami H."/>
        </authorList>
    </citation>
    <scope>NUCLEOTIDE SEQUENCE</scope>
    <source>
        <strain evidence="1">Expedition CK06-06</strain>
    </source>
</reference>
<sequence>EKCTKQLKCYFSNVNKVKEKILAGKIIDTPYVIFQRDRRKRDIPAKKDRREVALIGLN</sequence>
<dbReference type="EMBL" id="BARU01001570">
    <property type="protein sequence ID" value="GAH19009.1"/>
    <property type="molecule type" value="Genomic_DNA"/>
</dbReference>
<gene>
    <name evidence="1" type="ORF">S03H2_04054</name>
</gene>
<dbReference type="AlphaFoldDB" id="X1EPI6"/>